<feature type="transmembrane region" description="Helical" evidence="8">
    <location>
        <begin position="180"/>
        <end position="199"/>
    </location>
</feature>
<dbReference type="RefSeq" id="XP_012183663.1">
    <property type="nucleotide sequence ID" value="XM_012328273.1"/>
</dbReference>
<dbReference type="Pfam" id="PF00067">
    <property type="entry name" value="p450"/>
    <property type="match status" value="1"/>
</dbReference>
<evidence type="ECO:0000256" key="5">
    <source>
        <dbReference type="ARBA" id="ARBA00023004"/>
    </source>
</evidence>
<keyword evidence="8" id="KW-0812">Transmembrane</keyword>
<dbReference type="AlphaFoldDB" id="J4GSZ2"/>
<evidence type="ECO:0000256" key="2">
    <source>
        <dbReference type="ARBA" id="ARBA00010617"/>
    </source>
</evidence>
<dbReference type="HOGENOM" id="CLU_022195_0_2_1"/>
<dbReference type="STRING" id="599839.J4GSZ2"/>
<dbReference type="GO" id="GO:0005506">
    <property type="term" value="F:iron ion binding"/>
    <property type="evidence" value="ECO:0007669"/>
    <property type="project" value="InterPro"/>
</dbReference>
<keyword evidence="3 7" id="KW-0479">Metal-binding</keyword>
<dbReference type="Proteomes" id="UP000006352">
    <property type="component" value="Unassembled WGS sequence"/>
</dbReference>
<dbReference type="CDD" id="cd11041">
    <property type="entry name" value="CYP503A1-like"/>
    <property type="match status" value="1"/>
</dbReference>
<evidence type="ECO:0000256" key="3">
    <source>
        <dbReference type="ARBA" id="ARBA00022723"/>
    </source>
</evidence>
<keyword evidence="10" id="KW-1185">Reference proteome</keyword>
<keyword evidence="7" id="KW-0349">Heme</keyword>
<dbReference type="PRINTS" id="PR00463">
    <property type="entry name" value="EP450I"/>
</dbReference>
<keyword evidence="8" id="KW-0472">Membrane</keyword>
<evidence type="ECO:0000313" key="9">
    <source>
        <dbReference type="EMBL" id="CCM04380.1"/>
    </source>
</evidence>
<accession>J4GSZ2</accession>
<dbReference type="Gene3D" id="1.10.630.10">
    <property type="entry name" value="Cytochrome P450"/>
    <property type="match status" value="1"/>
</dbReference>
<keyword evidence="6" id="KW-0503">Monooxygenase</keyword>
<dbReference type="InterPro" id="IPR001128">
    <property type="entry name" value="Cyt_P450"/>
</dbReference>
<feature type="transmembrane region" description="Helical" evidence="8">
    <location>
        <begin position="6"/>
        <end position="21"/>
    </location>
</feature>
<dbReference type="OrthoDB" id="1844152at2759"/>
<reference evidence="9 10" key="1">
    <citation type="journal article" date="2012" name="Appl. Environ. Microbiol.">
        <title>Short-read sequencing for genomic analysis of the brown rot fungus Fibroporia radiculosa.</title>
        <authorList>
            <person name="Tang J.D."/>
            <person name="Perkins A.D."/>
            <person name="Sonstegard T.S."/>
            <person name="Schroeder S.G."/>
            <person name="Burgess S.C."/>
            <person name="Diehl S.V."/>
        </authorList>
    </citation>
    <scope>NUCLEOTIDE SEQUENCE [LARGE SCALE GENOMIC DNA]</scope>
    <source>
        <strain evidence="9 10">TFFH 294</strain>
    </source>
</reference>
<keyword evidence="5 7" id="KW-0408">Iron</keyword>
<evidence type="ECO:0000256" key="1">
    <source>
        <dbReference type="ARBA" id="ARBA00001971"/>
    </source>
</evidence>
<dbReference type="InParanoid" id="J4GSZ2"/>
<dbReference type="GO" id="GO:0016705">
    <property type="term" value="F:oxidoreductase activity, acting on paired donors, with incorporation or reduction of molecular oxygen"/>
    <property type="evidence" value="ECO:0007669"/>
    <property type="project" value="InterPro"/>
</dbReference>
<protein>
    <recommendedName>
        <fullName evidence="11">Cytochrome P450</fullName>
    </recommendedName>
</protein>
<evidence type="ECO:0000256" key="6">
    <source>
        <dbReference type="ARBA" id="ARBA00023033"/>
    </source>
</evidence>
<gene>
    <name evidence="9" type="ORF">FIBRA_06554</name>
</gene>
<dbReference type="GeneID" id="24099291"/>
<evidence type="ECO:0008006" key="11">
    <source>
        <dbReference type="Google" id="ProtNLM"/>
    </source>
</evidence>
<dbReference type="EMBL" id="HE797153">
    <property type="protein sequence ID" value="CCM04380.1"/>
    <property type="molecule type" value="Genomic_DNA"/>
</dbReference>
<comment type="similarity">
    <text evidence="2">Belongs to the cytochrome P450 family.</text>
</comment>
<dbReference type="GO" id="GO:0004497">
    <property type="term" value="F:monooxygenase activity"/>
    <property type="evidence" value="ECO:0007669"/>
    <property type="project" value="UniProtKB-KW"/>
</dbReference>
<dbReference type="InterPro" id="IPR036396">
    <property type="entry name" value="Cyt_P450_sf"/>
</dbReference>
<keyword evidence="8" id="KW-1133">Transmembrane helix</keyword>
<dbReference type="SUPFAM" id="SSF48264">
    <property type="entry name" value="Cytochrome P450"/>
    <property type="match status" value="1"/>
</dbReference>
<sequence>MEEITVLYVSLALLCIITYFLKSEGRRLSHIPTVGGSSLPLLSFIGAFRTFLDSKDVLQEGYSRYKGGVFKIAELHCWTVVVTGSELVEELRKVPDSILSFPVALQEFIQEEYTIGRELMSSAYHTPLLITRIARYLTELFPDIHDEVVTAFNDELGLTREGQWTPIPANKMLTEVVCRVTNRLFVGVPLCIFLPLYLLRAIMLNSTFLHRLLHNFDLIGRNRDFCELNKTFSNDLMVGATSIRMFPEFLKPLAARLLLSVSKSVARGRELLNPILNERLRLANESGDDWTNRPNDLLQWLIDAKPSDVPPTTVPLRVLLLNAPAIHTSSMTLTLALYYLAVHPEYSEVLWEEVRTVAQAHGWTKDAVDRLDKMDSFLKELMRFESLSAHHTLSNGTFIPAGTRLMTAARAVHYDENIYADPDVFNPWRFSNMQNAGETAKFVHTSAEYLAFVHGRHACPGRFFASTELKEVLSHLVVNYDMKMEKEAAVPPSSFVSHSLIPDLKANVMFRRRGRNVG</sequence>
<keyword evidence="4" id="KW-0560">Oxidoreductase</keyword>
<evidence type="ECO:0000256" key="4">
    <source>
        <dbReference type="ARBA" id="ARBA00023002"/>
    </source>
</evidence>
<comment type="cofactor">
    <cofactor evidence="1 7">
        <name>heme</name>
        <dbReference type="ChEBI" id="CHEBI:30413"/>
    </cofactor>
</comment>
<evidence type="ECO:0000313" key="10">
    <source>
        <dbReference type="Proteomes" id="UP000006352"/>
    </source>
</evidence>
<dbReference type="GO" id="GO:0020037">
    <property type="term" value="F:heme binding"/>
    <property type="evidence" value="ECO:0007669"/>
    <property type="project" value="InterPro"/>
</dbReference>
<proteinExistence type="inferred from homology"/>
<dbReference type="InterPro" id="IPR002401">
    <property type="entry name" value="Cyt_P450_E_grp-I"/>
</dbReference>
<dbReference type="PANTHER" id="PTHR46206">
    <property type="entry name" value="CYTOCHROME P450"/>
    <property type="match status" value="1"/>
</dbReference>
<evidence type="ECO:0000256" key="7">
    <source>
        <dbReference type="PIRSR" id="PIRSR602401-1"/>
    </source>
</evidence>
<evidence type="ECO:0000256" key="8">
    <source>
        <dbReference type="SAM" id="Phobius"/>
    </source>
</evidence>
<organism evidence="9 10">
    <name type="scientific">Fibroporia radiculosa</name>
    <dbReference type="NCBI Taxonomy" id="599839"/>
    <lineage>
        <taxon>Eukaryota</taxon>
        <taxon>Fungi</taxon>
        <taxon>Dikarya</taxon>
        <taxon>Basidiomycota</taxon>
        <taxon>Agaricomycotina</taxon>
        <taxon>Agaricomycetes</taxon>
        <taxon>Polyporales</taxon>
        <taxon>Fibroporiaceae</taxon>
        <taxon>Fibroporia</taxon>
    </lineage>
</organism>
<dbReference type="PANTHER" id="PTHR46206:SF1">
    <property type="entry name" value="P450, PUTATIVE (EUROFUNG)-RELATED"/>
    <property type="match status" value="1"/>
</dbReference>
<name>J4GSZ2_9APHY</name>
<feature type="binding site" description="axial binding residue" evidence="7">
    <location>
        <position position="459"/>
    </location>
    <ligand>
        <name>heme</name>
        <dbReference type="ChEBI" id="CHEBI:30413"/>
    </ligand>
    <ligandPart>
        <name>Fe</name>
        <dbReference type="ChEBI" id="CHEBI:18248"/>
    </ligandPart>
</feature>